<dbReference type="Proteomes" id="UP000263642">
    <property type="component" value="Unassembled WGS sequence"/>
</dbReference>
<protein>
    <recommendedName>
        <fullName evidence="4">DUF1552 domain-containing protein</fullName>
    </recommendedName>
</protein>
<name>A0A3D3RB86_9PLAN</name>
<dbReference type="PROSITE" id="PS51318">
    <property type="entry name" value="TAT"/>
    <property type="match status" value="1"/>
</dbReference>
<proteinExistence type="predicted"/>
<reference evidence="2 3" key="1">
    <citation type="journal article" date="2018" name="Nat. Biotechnol.">
        <title>A standardized bacterial taxonomy based on genome phylogeny substantially revises the tree of life.</title>
        <authorList>
            <person name="Parks D.H."/>
            <person name="Chuvochina M."/>
            <person name="Waite D.W."/>
            <person name="Rinke C."/>
            <person name="Skarshewski A."/>
            <person name="Chaumeil P.A."/>
            <person name="Hugenholtz P."/>
        </authorList>
    </citation>
    <scope>NUCLEOTIDE SEQUENCE [LARGE SCALE GENOMIC DNA]</scope>
    <source>
        <strain evidence="2">UBA9375</strain>
    </source>
</reference>
<dbReference type="InterPro" id="IPR006311">
    <property type="entry name" value="TAT_signal"/>
</dbReference>
<keyword evidence="1" id="KW-0175">Coiled coil</keyword>
<dbReference type="InterPro" id="IPR011447">
    <property type="entry name" value="DUF1552"/>
</dbReference>
<organism evidence="2 3">
    <name type="scientific">Gimesia maris</name>
    <dbReference type="NCBI Taxonomy" id="122"/>
    <lineage>
        <taxon>Bacteria</taxon>
        <taxon>Pseudomonadati</taxon>
        <taxon>Planctomycetota</taxon>
        <taxon>Planctomycetia</taxon>
        <taxon>Planctomycetales</taxon>
        <taxon>Planctomycetaceae</taxon>
        <taxon>Gimesia</taxon>
    </lineage>
</organism>
<dbReference type="AlphaFoldDB" id="A0A3D3RB86"/>
<comment type="caution">
    <text evidence="2">The sequence shown here is derived from an EMBL/GenBank/DDBJ whole genome shotgun (WGS) entry which is preliminary data.</text>
</comment>
<feature type="coiled-coil region" evidence="1">
    <location>
        <begin position="205"/>
        <end position="247"/>
    </location>
</feature>
<evidence type="ECO:0000313" key="2">
    <source>
        <dbReference type="EMBL" id="HCO26095.1"/>
    </source>
</evidence>
<evidence type="ECO:0000256" key="1">
    <source>
        <dbReference type="SAM" id="Coils"/>
    </source>
</evidence>
<dbReference type="EMBL" id="DQAY01000149">
    <property type="protein sequence ID" value="HCO26095.1"/>
    <property type="molecule type" value="Genomic_DNA"/>
</dbReference>
<dbReference type="Pfam" id="PF07586">
    <property type="entry name" value="HXXSHH"/>
    <property type="match status" value="1"/>
</dbReference>
<gene>
    <name evidence="2" type="ORF">DIT97_24850</name>
</gene>
<evidence type="ECO:0008006" key="4">
    <source>
        <dbReference type="Google" id="ProtNLM"/>
    </source>
</evidence>
<sequence length="439" mass="49400">MAFQSRRAFLKELGLSTAVLPLIIHLPSLGFAADARVRKQRLIVMFSPNGIVPKAYWPDETGDKFELKEIMEPLKPYQDQMLVIKGIADRVRGDGDSHMRGMSCLLTGIELLPGNIQGGSHTPAGWASGNSIDQEIKRFLQSQKETRTRFGSLEFGVNVPHRADPWTRMVYAGSNKPIAPIDDPYQMFEKIYGSMKDRKSLASILDDVREDLKKVRTKLSKEDRQLLEEHESYVRQMEQELKASQDQKLAVEVPIQEVGIKNDNDNMPVTSKMQIDLMVNSLANDMARIATLQYTNSVGQARMKWLGIDDGHHSLSHKPDSDEESQKKLIKINKWFCEQLAYLVKKLDTTPEPNGDGTLLDNTTIVWTNELGKGNSHTLNDVPLVLIGKGLNFKMGRSLQFKNLAHNRLLMSFAHAMGHRVKTFGNPNFCGDGIISELT</sequence>
<evidence type="ECO:0000313" key="3">
    <source>
        <dbReference type="Proteomes" id="UP000263642"/>
    </source>
</evidence>
<accession>A0A3D3RB86</accession>